<dbReference type="InterPro" id="IPR001715">
    <property type="entry name" value="CH_dom"/>
</dbReference>
<feature type="domain" description="Calponin-homology (CH)" evidence="6">
    <location>
        <begin position="44"/>
        <end position="160"/>
    </location>
</feature>
<comment type="similarity">
    <text evidence="1">Belongs to the TRAFAC class myosin-kinesin ATPase superfamily. Kinesin family. KIN-14 subfamily.</text>
</comment>
<sequence>MLINGSPLAALDVPEVDAATPLSYGSQSTSPTLASTGTRTDRQMAKRRAASEWISLAIGEKVPYETDQAFRAALADGVTLCRLINWVRPGIIPKVVEGPALETSSHSTGEVIQTFENVTNYIRAAQSLVGETISACDLERSAEERPAVAESILSLRDVAAGRSPKPLSVPGRSPREGSTPGGGTPNSIFSMLPPGTRRASASLATPPLLSGATSFPPPSLRRSPAAPAAPGFSFTPAAAELPPAPAPAAAAPPFALDAVGPVLENVLSNLTSEYEKRLLSKDQEFKLAQEAQERMRRQIGRIQAEMEGWRAQAEALLVEKRAEEEAREGQGMAGLEEGARSSPGRQSSSPRSPALDLQSRLDLEAATARAAEAEARAEELRELLAAEEGARARGRGRGAGAGGGAAGAGGKVRARLAPEPGALQRGAGRQGRAARVLPGSAGRATGDAAASVVEPGPEAGALRVWSAKHRKWHGFRFDAVFGPQAAQPDVYAETAPLVRSVLDGFNVCVFAYGQTGSGKTHTMQGGGRGGAGDDRGVNYRTLEDLFALRDERRGEAEYAFRVQLLEIYNEQLRDLLVDGKGSGGIGGGGSNPTSNSLSISATAPSGFNVPDAQQIEVRCAEDVLEVMALGSRNRAVAETRMNERSSRSHLVLTVIVEGRGVASEEQKSALNHARRVGRSGAEGRQLLEAQHINRSLSALGGVLQALAAKAPHVPFRDSKLTQLLQDSLSGGAKTMMFVHVAPEESSVSETLSTLNFGKAVTEITLGAAKRNVVVADGGGAAADRDALAQELEAERAKVRRLEAELASVQSQDHGSIPAAAPLGASPAVRRRLSGASPVSRLPLGKLAAGGVAGGGEPHWGRPLPGRHGPKRAALALCNDERVC</sequence>
<feature type="region of interest" description="Disordered" evidence="5">
    <location>
        <begin position="161"/>
        <end position="228"/>
    </location>
</feature>
<feature type="coiled-coil region" evidence="4">
    <location>
        <begin position="363"/>
        <end position="390"/>
    </location>
</feature>
<keyword evidence="3" id="KW-0067">ATP-binding</keyword>
<feature type="compositionally biased region" description="Gly residues" evidence="5">
    <location>
        <begin position="397"/>
        <end position="410"/>
    </location>
</feature>
<feature type="coiled-coil region" evidence="4">
    <location>
        <begin position="784"/>
        <end position="811"/>
    </location>
</feature>
<name>A0AAD9MHE2_PROWI</name>
<feature type="compositionally biased region" description="Polar residues" evidence="5">
    <location>
        <begin position="23"/>
        <end position="38"/>
    </location>
</feature>
<evidence type="ECO:0000259" key="6">
    <source>
        <dbReference type="PROSITE" id="PS50021"/>
    </source>
</evidence>
<dbReference type="AlphaFoldDB" id="A0AAD9MHE2"/>
<dbReference type="InterPro" id="IPR027640">
    <property type="entry name" value="Kinesin-like_fam"/>
</dbReference>
<dbReference type="GO" id="GO:0008017">
    <property type="term" value="F:microtubule binding"/>
    <property type="evidence" value="ECO:0007669"/>
    <property type="project" value="InterPro"/>
</dbReference>
<evidence type="ECO:0000256" key="2">
    <source>
        <dbReference type="ARBA" id="ARBA00023175"/>
    </source>
</evidence>
<dbReference type="SUPFAM" id="SSF47576">
    <property type="entry name" value="Calponin-homology domain, CH-domain"/>
    <property type="match status" value="1"/>
</dbReference>
<organism evidence="8 9">
    <name type="scientific">Prototheca wickerhamii</name>
    <dbReference type="NCBI Taxonomy" id="3111"/>
    <lineage>
        <taxon>Eukaryota</taxon>
        <taxon>Viridiplantae</taxon>
        <taxon>Chlorophyta</taxon>
        <taxon>core chlorophytes</taxon>
        <taxon>Trebouxiophyceae</taxon>
        <taxon>Chlorellales</taxon>
        <taxon>Chlorellaceae</taxon>
        <taxon>Prototheca</taxon>
    </lineage>
</organism>
<protein>
    <recommendedName>
        <fullName evidence="10">Kinesin-like protein</fullName>
    </recommendedName>
</protein>
<dbReference type="GO" id="GO:0015630">
    <property type="term" value="C:microtubule cytoskeleton"/>
    <property type="evidence" value="ECO:0007669"/>
    <property type="project" value="TreeGrafter"/>
</dbReference>
<dbReference type="InterPro" id="IPR036872">
    <property type="entry name" value="CH_dom_sf"/>
</dbReference>
<dbReference type="Pfam" id="PF00225">
    <property type="entry name" value="Kinesin"/>
    <property type="match status" value="1"/>
</dbReference>
<evidence type="ECO:0000256" key="1">
    <source>
        <dbReference type="ARBA" id="ARBA00010899"/>
    </source>
</evidence>
<evidence type="ECO:0000256" key="4">
    <source>
        <dbReference type="SAM" id="Coils"/>
    </source>
</evidence>
<gene>
    <name evidence="8" type="ORF">QBZ16_005442</name>
</gene>
<dbReference type="PROSITE" id="PS50067">
    <property type="entry name" value="KINESIN_MOTOR_2"/>
    <property type="match status" value="1"/>
</dbReference>
<dbReference type="GO" id="GO:0005524">
    <property type="term" value="F:ATP binding"/>
    <property type="evidence" value="ECO:0007669"/>
    <property type="project" value="UniProtKB-UniRule"/>
</dbReference>
<evidence type="ECO:0008006" key="10">
    <source>
        <dbReference type="Google" id="ProtNLM"/>
    </source>
</evidence>
<evidence type="ECO:0000313" key="9">
    <source>
        <dbReference type="Proteomes" id="UP001255856"/>
    </source>
</evidence>
<keyword evidence="9" id="KW-1185">Reference proteome</keyword>
<dbReference type="EMBL" id="JASFZW010000009">
    <property type="protein sequence ID" value="KAK2076682.1"/>
    <property type="molecule type" value="Genomic_DNA"/>
</dbReference>
<keyword evidence="2 3" id="KW-0505">Motor protein</keyword>
<evidence type="ECO:0000313" key="8">
    <source>
        <dbReference type="EMBL" id="KAK2076682.1"/>
    </source>
</evidence>
<dbReference type="GO" id="GO:0007018">
    <property type="term" value="P:microtubule-based movement"/>
    <property type="evidence" value="ECO:0007669"/>
    <property type="project" value="InterPro"/>
</dbReference>
<feature type="region of interest" description="Disordered" evidence="5">
    <location>
        <begin position="21"/>
        <end position="41"/>
    </location>
</feature>
<dbReference type="PANTHER" id="PTHR47972:SF28">
    <property type="entry name" value="KINESIN-LIKE PROTEIN KLP-3"/>
    <property type="match status" value="1"/>
</dbReference>
<accession>A0AAD9MHE2</accession>
<dbReference type="Gene3D" id="3.40.850.10">
    <property type="entry name" value="Kinesin motor domain"/>
    <property type="match status" value="1"/>
</dbReference>
<dbReference type="PROSITE" id="PS50021">
    <property type="entry name" value="CH"/>
    <property type="match status" value="1"/>
</dbReference>
<keyword evidence="3" id="KW-0547">Nucleotide-binding</keyword>
<dbReference type="Gene3D" id="1.10.418.10">
    <property type="entry name" value="Calponin-like domain"/>
    <property type="match status" value="1"/>
</dbReference>
<feature type="binding site" evidence="3">
    <location>
        <begin position="513"/>
        <end position="520"/>
    </location>
    <ligand>
        <name>ATP</name>
        <dbReference type="ChEBI" id="CHEBI:30616"/>
    </ligand>
</feature>
<dbReference type="PRINTS" id="PR00380">
    <property type="entry name" value="KINESINHEAVY"/>
</dbReference>
<feature type="domain" description="Kinesin motor" evidence="7">
    <location>
        <begin position="429"/>
        <end position="763"/>
    </location>
</feature>
<dbReference type="InterPro" id="IPR027417">
    <property type="entry name" value="P-loop_NTPase"/>
</dbReference>
<dbReference type="SUPFAM" id="SSF52540">
    <property type="entry name" value="P-loop containing nucleoside triphosphate hydrolases"/>
    <property type="match status" value="1"/>
</dbReference>
<reference evidence="8" key="1">
    <citation type="submission" date="2021-01" db="EMBL/GenBank/DDBJ databases">
        <authorList>
            <person name="Eckstrom K.M.E."/>
        </authorList>
    </citation>
    <scope>NUCLEOTIDE SEQUENCE</scope>
    <source>
        <strain evidence="8">UVCC 0001</strain>
    </source>
</reference>
<dbReference type="InterPro" id="IPR036961">
    <property type="entry name" value="Kinesin_motor_dom_sf"/>
</dbReference>
<comment type="caution">
    <text evidence="8">The sequence shown here is derived from an EMBL/GenBank/DDBJ whole genome shotgun (WGS) entry which is preliminary data.</text>
</comment>
<dbReference type="InterPro" id="IPR001752">
    <property type="entry name" value="Kinesin_motor_dom"/>
</dbReference>
<feature type="compositionally biased region" description="Low complexity" evidence="5">
    <location>
        <begin position="340"/>
        <end position="353"/>
    </location>
</feature>
<feature type="region of interest" description="Disordered" evidence="5">
    <location>
        <begin position="390"/>
        <end position="411"/>
    </location>
</feature>
<dbReference type="PANTHER" id="PTHR47972">
    <property type="entry name" value="KINESIN-LIKE PROTEIN KLP-3"/>
    <property type="match status" value="1"/>
</dbReference>
<keyword evidence="4" id="KW-0175">Coiled coil</keyword>
<evidence type="ECO:0000256" key="5">
    <source>
        <dbReference type="SAM" id="MobiDB-lite"/>
    </source>
</evidence>
<evidence type="ECO:0000256" key="3">
    <source>
        <dbReference type="PROSITE-ProRule" id="PRU00283"/>
    </source>
</evidence>
<feature type="region of interest" description="Disordered" evidence="5">
    <location>
        <begin position="321"/>
        <end position="356"/>
    </location>
</feature>
<dbReference type="SMART" id="SM00129">
    <property type="entry name" value="KISc"/>
    <property type="match status" value="1"/>
</dbReference>
<proteinExistence type="inferred from homology"/>
<dbReference type="GO" id="GO:0003777">
    <property type="term" value="F:microtubule motor activity"/>
    <property type="evidence" value="ECO:0007669"/>
    <property type="project" value="InterPro"/>
</dbReference>
<dbReference type="Proteomes" id="UP001255856">
    <property type="component" value="Unassembled WGS sequence"/>
</dbReference>
<evidence type="ECO:0000259" key="7">
    <source>
        <dbReference type="PROSITE" id="PS50067"/>
    </source>
</evidence>